<sequence length="147" mass="17222">MWGIMMFENEDKFPNKNEYVCPPNNASSAHGKTLYKLNNQLEIPSDYLKPMIQKGNRPFKTGKDKCLACGHSIFENIEDIKKTYKKIKKLAKPFHKEWKYIVSFEGSSGSKFLKTPSKSNKYHCTYWHFGSEILNYRFVHELEEGND</sequence>
<dbReference type="EMBL" id="CCEH01000045">
    <property type="protein sequence ID" value="CDR29455.1"/>
    <property type="molecule type" value="Genomic_DNA"/>
</dbReference>
<dbReference type="AlphaFoldDB" id="A0A077ULM4"/>
<proteinExistence type="predicted"/>
<gene>
    <name evidence="1" type="ORF">ERS140147_02674</name>
</gene>
<organism evidence="1 2">
    <name type="scientific">Staphylococcus schweitzeri</name>
    <dbReference type="NCBI Taxonomy" id="1654388"/>
    <lineage>
        <taxon>Bacteria</taxon>
        <taxon>Bacillati</taxon>
        <taxon>Bacillota</taxon>
        <taxon>Bacilli</taxon>
        <taxon>Bacillales</taxon>
        <taxon>Staphylococcaceae</taxon>
        <taxon>Staphylococcus</taxon>
    </lineage>
</organism>
<protein>
    <submittedName>
        <fullName evidence="1">Uncharacterized protein</fullName>
    </submittedName>
</protein>
<dbReference type="Proteomes" id="UP000044616">
    <property type="component" value="Unassembled WGS sequence"/>
</dbReference>
<reference evidence="1 2" key="1">
    <citation type="submission" date="2014-05" db="EMBL/GenBank/DDBJ databases">
        <authorList>
            <person name="Aslett A.Martin."/>
            <person name="De Silva Nishadi"/>
        </authorList>
    </citation>
    <scope>NUCLEOTIDE SEQUENCE [LARGE SCALE GENOMIC DNA]</scope>
</reference>
<name>A0A077ULM4_9STAP</name>
<evidence type="ECO:0000313" key="1">
    <source>
        <dbReference type="EMBL" id="CDR29455.1"/>
    </source>
</evidence>
<evidence type="ECO:0000313" key="2">
    <source>
        <dbReference type="Proteomes" id="UP000044616"/>
    </source>
</evidence>
<accession>A0A077ULM4</accession>